<dbReference type="GO" id="GO:0015031">
    <property type="term" value="P:protein transport"/>
    <property type="evidence" value="ECO:0007669"/>
    <property type="project" value="UniProtKB-KW"/>
</dbReference>
<keyword evidence="3" id="KW-0813">Transport</keyword>
<accession>A0AAX2F233</accession>
<keyword evidence="7" id="KW-0653">Protein transport</keyword>
<protein>
    <submittedName>
        <fullName evidence="12">Protein TonB</fullName>
    </submittedName>
</protein>
<dbReference type="PANTHER" id="PTHR33446:SF2">
    <property type="entry name" value="PROTEIN TONB"/>
    <property type="match status" value="1"/>
</dbReference>
<evidence type="ECO:0000256" key="10">
    <source>
        <dbReference type="SAM" id="SignalP"/>
    </source>
</evidence>
<evidence type="ECO:0000256" key="3">
    <source>
        <dbReference type="ARBA" id="ARBA00022448"/>
    </source>
</evidence>
<comment type="subcellular location">
    <subcellularLocation>
        <location evidence="1">Cell inner membrane</location>
        <topology evidence="1">Single-pass membrane protein</topology>
        <orientation evidence="1">Periplasmic side</orientation>
    </subcellularLocation>
</comment>
<gene>
    <name evidence="12" type="ORF">SAMN05444364_10435</name>
</gene>
<dbReference type="AlphaFoldDB" id="A0AAX2F233"/>
<keyword evidence="4" id="KW-1003">Cell membrane</keyword>
<keyword evidence="8" id="KW-1133">Transmembrane helix</keyword>
<feature type="chain" id="PRO_5043634616" evidence="10">
    <location>
        <begin position="20"/>
        <end position="162"/>
    </location>
</feature>
<keyword evidence="13" id="KW-1185">Reference proteome</keyword>
<dbReference type="Gene3D" id="3.30.1150.10">
    <property type="match status" value="1"/>
</dbReference>
<feature type="signal peptide" evidence="10">
    <location>
        <begin position="1"/>
        <end position="19"/>
    </location>
</feature>
<evidence type="ECO:0000256" key="2">
    <source>
        <dbReference type="ARBA" id="ARBA00006555"/>
    </source>
</evidence>
<keyword evidence="9" id="KW-0472">Membrane</keyword>
<proteinExistence type="inferred from homology"/>
<evidence type="ECO:0000313" key="13">
    <source>
        <dbReference type="Proteomes" id="UP000184105"/>
    </source>
</evidence>
<evidence type="ECO:0000256" key="6">
    <source>
        <dbReference type="ARBA" id="ARBA00022692"/>
    </source>
</evidence>
<dbReference type="GO" id="GO:0031992">
    <property type="term" value="F:energy transducer activity"/>
    <property type="evidence" value="ECO:0007669"/>
    <property type="project" value="TreeGrafter"/>
</dbReference>
<keyword evidence="5" id="KW-0997">Cell inner membrane</keyword>
<feature type="domain" description="TonB C-terminal" evidence="11">
    <location>
        <begin position="74"/>
        <end position="162"/>
    </location>
</feature>
<dbReference type="PROSITE" id="PS52015">
    <property type="entry name" value="TONB_CTD"/>
    <property type="match status" value="1"/>
</dbReference>
<dbReference type="GO" id="GO:0098797">
    <property type="term" value="C:plasma membrane protein complex"/>
    <property type="evidence" value="ECO:0007669"/>
    <property type="project" value="TreeGrafter"/>
</dbReference>
<keyword evidence="6" id="KW-0812">Transmembrane</keyword>
<evidence type="ECO:0000256" key="7">
    <source>
        <dbReference type="ARBA" id="ARBA00022927"/>
    </source>
</evidence>
<dbReference type="EMBL" id="FQWA01000004">
    <property type="protein sequence ID" value="SHF65229.1"/>
    <property type="molecule type" value="Genomic_DNA"/>
</dbReference>
<dbReference type="GO" id="GO:0055085">
    <property type="term" value="P:transmembrane transport"/>
    <property type="evidence" value="ECO:0007669"/>
    <property type="project" value="InterPro"/>
</dbReference>
<sequence>MVMIKKLFLFLFLSFVVVGNIDAQKHKRTMKPKKKEQTEQPCCAEPSYDLCYDTLNVDTLGAKMFETVEGLKPSFPGDLFKFIAAHLQYPPELAESSISGKVIIKFFVTPSGHCCLFRIMRSVYPYLDREALRVLKLMPAWKWERRPKQGVWQLVPVIFRLQ</sequence>
<organism evidence="12 13">
    <name type="scientific">Prevotella scopos JCM 17725</name>
    <dbReference type="NCBI Taxonomy" id="1236518"/>
    <lineage>
        <taxon>Bacteria</taxon>
        <taxon>Pseudomonadati</taxon>
        <taxon>Bacteroidota</taxon>
        <taxon>Bacteroidia</taxon>
        <taxon>Bacteroidales</taxon>
        <taxon>Prevotellaceae</taxon>
        <taxon>Prevotella</taxon>
    </lineage>
</organism>
<dbReference type="InterPro" id="IPR006260">
    <property type="entry name" value="TonB/TolA_C"/>
</dbReference>
<dbReference type="PANTHER" id="PTHR33446">
    <property type="entry name" value="PROTEIN TONB-RELATED"/>
    <property type="match status" value="1"/>
</dbReference>
<comment type="caution">
    <text evidence="12">The sequence shown here is derived from an EMBL/GenBank/DDBJ whole genome shotgun (WGS) entry which is preliminary data.</text>
</comment>
<reference evidence="12 13" key="1">
    <citation type="submission" date="2016-11" db="EMBL/GenBank/DDBJ databases">
        <authorList>
            <person name="Varghese N."/>
            <person name="Submissions S."/>
        </authorList>
    </citation>
    <scope>NUCLEOTIDE SEQUENCE [LARGE SCALE GENOMIC DNA]</scope>
    <source>
        <strain evidence="12 13">DSM 22613</strain>
    </source>
</reference>
<comment type="similarity">
    <text evidence="2">Belongs to the TonB family.</text>
</comment>
<evidence type="ECO:0000256" key="9">
    <source>
        <dbReference type="ARBA" id="ARBA00023136"/>
    </source>
</evidence>
<evidence type="ECO:0000256" key="1">
    <source>
        <dbReference type="ARBA" id="ARBA00004383"/>
    </source>
</evidence>
<name>A0AAX2F233_9BACT</name>
<evidence type="ECO:0000313" key="12">
    <source>
        <dbReference type="EMBL" id="SHF65229.1"/>
    </source>
</evidence>
<dbReference type="SUPFAM" id="SSF74653">
    <property type="entry name" value="TolA/TonB C-terminal domain"/>
    <property type="match status" value="1"/>
</dbReference>
<evidence type="ECO:0000256" key="5">
    <source>
        <dbReference type="ARBA" id="ARBA00022519"/>
    </source>
</evidence>
<evidence type="ECO:0000259" key="11">
    <source>
        <dbReference type="PROSITE" id="PS52015"/>
    </source>
</evidence>
<evidence type="ECO:0000256" key="8">
    <source>
        <dbReference type="ARBA" id="ARBA00022989"/>
    </source>
</evidence>
<dbReference type="InterPro" id="IPR037682">
    <property type="entry name" value="TonB_C"/>
</dbReference>
<dbReference type="Pfam" id="PF03544">
    <property type="entry name" value="TonB_C"/>
    <property type="match status" value="1"/>
</dbReference>
<dbReference type="Proteomes" id="UP000184105">
    <property type="component" value="Unassembled WGS sequence"/>
</dbReference>
<evidence type="ECO:0000256" key="4">
    <source>
        <dbReference type="ARBA" id="ARBA00022475"/>
    </source>
</evidence>
<dbReference type="NCBIfam" id="TIGR01352">
    <property type="entry name" value="tonB_Cterm"/>
    <property type="match status" value="1"/>
</dbReference>
<keyword evidence="10" id="KW-0732">Signal</keyword>
<dbReference type="InterPro" id="IPR051045">
    <property type="entry name" value="TonB-dependent_transducer"/>
</dbReference>